<evidence type="ECO:0000313" key="2">
    <source>
        <dbReference type="Proteomes" id="UP000291084"/>
    </source>
</evidence>
<gene>
    <name evidence="1" type="primary">Vigan.03G279400</name>
    <name evidence="1" type="ORF">VIGAN_03279400</name>
</gene>
<evidence type="ECO:0000313" key="1">
    <source>
        <dbReference type="EMBL" id="BAT82736.1"/>
    </source>
</evidence>
<sequence length="98" mass="11326">ISLSPNLSLHFMLFAHCPLIFLRRREAFGQLQQYMAAESSSKVLHSLGLCKLSLRKEQIVIPFLYKQTAMKHMEEGATTLKAYVQMKELQHSMLLIFN</sequence>
<dbReference type="AlphaFoldDB" id="A0A0S3RQ44"/>
<reference evidence="1 2" key="1">
    <citation type="journal article" date="2015" name="Sci. Rep.">
        <title>The power of single molecule real-time sequencing technology in the de novo assembly of a eukaryotic genome.</title>
        <authorList>
            <person name="Sakai H."/>
            <person name="Naito K."/>
            <person name="Ogiso-Tanaka E."/>
            <person name="Takahashi Y."/>
            <person name="Iseki K."/>
            <person name="Muto C."/>
            <person name="Satou K."/>
            <person name="Teruya K."/>
            <person name="Shiroma A."/>
            <person name="Shimoji M."/>
            <person name="Hirano T."/>
            <person name="Itoh T."/>
            <person name="Kaga A."/>
            <person name="Tomooka N."/>
        </authorList>
    </citation>
    <scope>NUCLEOTIDE SEQUENCE [LARGE SCALE GENOMIC DNA]</scope>
    <source>
        <strain evidence="2">cv. Shumari</strain>
    </source>
</reference>
<protein>
    <submittedName>
        <fullName evidence="1">Uncharacterized protein</fullName>
    </submittedName>
</protein>
<proteinExistence type="predicted"/>
<dbReference type="Proteomes" id="UP000291084">
    <property type="component" value="Chromosome 3"/>
</dbReference>
<name>A0A0S3RQ44_PHAAN</name>
<keyword evidence="2" id="KW-1185">Reference proteome</keyword>
<accession>A0A0S3RQ44</accession>
<dbReference type="EMBL" id="AP015036">
    <property type="protein sequence ID" value="BAT82736.1"/>
    <property type="molecule type" value="Genomic_DNA"/>
</dbReference>
<organism evidence="1 2">
    <name type="scientific">Vigna angularis var. angularis</name>
    <dbReference type="NCBI Taxonomy" id="157739"/>
    <lineage>
        <taxon>Eukaryota</taxon>
        <taxon>Viridiplantae</taxon>
        <taxon>Streptophyta</taxon>
        <taxon>Embryophyta</taxon>
        <taxon>Tracheophyta</taxon>
        <taxon>Spermatophyta</taxon>
        <taxon>Magnoliopsida</taxon>
        <taxon>eudicotyledons</taxon>
        <taxon>Gunneridae</taxon>
        <taxon>Pentapetalae</taxon>
        <taxon>rosids</taxon>
        <taxon>fabids</taxon>
        <taxon>Fabales</taxon>
        <taxon>Fabaceae</taxon>
        <taxon>Papilionoideae</taxon>
        <taxon>50 kb inversion clade</taxon>
        <taxon>NPAAA clade</taxon>
        <taxon>indigoferoid/millettioid clade</taxon>
        <taxon>Phaseoleae</taxon>
        <taxon>Vigna</taxon>
    </lineage>
</organism>
<feature type="non-terminal residue" evidence="1">
    <location>
        <position position="1"/>
    </location>
</feature>